<feature type="region of interest" description="Disordered" evidence="1">
    <location>
        <begin position="1"/>
        <end position="46"/>
    </location>
</feature>
<accession>W6U967</accession>
<name>W6U967_ECHGR</name>
<dbReference type="EMBL" id="APAU02000191">
    <property type="protein sequence ID" value="EUB55027.1"/>
    <property type="molecule type" value="Genomic_DNA"/>
</dbReference>
<dbReference type="CTD" id="36345838"/>
<sequence length="58" mass="6259">MAAEAAAEEEEELVSLTTATTDTHSRAGSKDKAGQTPLKEELENYSPRLIKRVVLNSA</sequence>
<evidence type="ECO:0000256" key="1">
    <source>
        <dbReference type="SAM" id="MobiDB-lite"/>
    </source>
</evidence>
<dbReference type="Proteomes" id="UP000019149">
    <property type="component" value="Unassembled WGS sequence"/>
</dbReference>
<reference evidence="2 3" key="1">
    <citation type="journal article" date="2013" name="Nat. Genet.">
        <title>The genome of the hydatid tapeworm Echinococcus granulosus.</title>
        <authorList>
            <person name="Zheng H."/>
            <person name="Zhang W."/>
            <person name="Zhang L."/>
            <person name="Zhang Z."/>
            <person name="Li J."/>
            <person name="Lu G."/>
            <person name="Zhu Y."/>
            <person name="Wang Y."/>
            <person name="Huang Y."/>
            <person name="Liu J."/>
            <person name="Kang H."/>
            <person name="Chen J."/>
            <person name="Wang L."/>
            <person name="Chen A."/>
            <person name="Yu S."/>
            <person name="Gao Z."/>
            <person name="Jin L."/>
            <person name="Gu W."/>
            <person name="Wang Z."/>
            <person name="Zhao L."/>
            <person name="Shi B."/>
            <person name="Wen H."/>
            <person name="Lin R."/>
            <person name="Jones M.K."/>
            <person name="Brejova B."/>
            <person name="Vinar T."/>
            <person name="Zhao G."/>
            <person name="McManus D.P."/>
            <person name="Chen Z."/>
            <person name="Zhou Y."/>
            <person name="Wang S."/>
        </authorList>
    </citation>
    <scope>NUCLEOTIDE SEQUENCE [LARGE SCALE GENOMIC DNA]</scope>
</reference>
<feature type="compositionally biased region" description="Acidic residues" evidence="1">
    <location>
        <begin position="1"/>
        <end position="13"/>
    </location>
</feature>
<comment type="caution">
    <text evidence="2">The sequence shown here is derived from an EMBL/GenBank/DDBJ whole genome shotgun (WGS) entry which is preliminary data.</text>
</comment>
<evidence type="ECO:0000313" key="2">
    <source>
        <dbReference type="EMBL" id="EUB55027.1"/>
    </source>
</evidence>
<proteinExistence type="predicted"/>
<gene>
    <name evidence="2" type="ORF">EGR_10123</name>
</gene>
<evidence type="ECO:0000313" key="3">
    <source>
        <dbReference type="Proteomes" id="UP000019149"/>
    </source>
</evidence>
<dbReference type="KEGG" id="egl:EGR_10123"/>
<feature type="compositionally biased region" description="Basic and acidic residues" evidence="1">
    <location>
        <begin position="23"/>
        <end position="42"/>
    </location>
</feature>
<keyword evidence="3" id="KW-1185">Reference proteome</keyword>
<protein>
    <submittedName>
        <fullName evidence="2">Uncharacterized protein</fullName>
    </submittedName>
</protein>
<dbReference type="AlphaFoldDB" id="W6U967"/>
<organism evidence="2 3">
    <name type="scientific">Echinococcus granulosus</name>
    <name type="common">Hydatid tapeworm</name>
    <dbReference type="NCBI Taxonomy" id="6210"/>
    <lineage>
        <taxon>Eukaryota</taxon>
        <taxon>Metazoa</taxon>
        <taxon>Spiralia</taxon>
        <taxon>Lophotrochozoa</taxon>
        <taxon>Platyhelminthes</taxon>
        <taxon>Cestoda</taxon>
        <taxon>Eucestoda</taxon>
        <taxon>Cyclophyllidea</taxon>
        <taxon>Taeniidae</taxon>
        <taxon>Echinococcus</taxon>
        <taxon>Echinococcus granulosus group</taxon>
    </lineage>
</organism>
<dbReference type="GeneID" id="36345838"/>
<dbReference type="RefSeq" id="XP_024346223.1">
    <property type="nucleotide sequence ID" value="XM_024499372.1"/>
</dbReference>